<dbReference type="RefSeq" id="WP_013449711.1">
    <property type="nucleotide sequence ID" value="NC_014753.1"/>
</dbReference>
<sequence>MPRPDDASTSMLERFSETECERETLGAFLEWLRERGIQLAVWRNDEHLHPAHRPHSELVAEFLGIDLDQLEQERRALLERLVSGGADSRG</sequence>
<keyword evidence="2" id="KW-1185">Reference proteome</keyword>
<reference evidence="2" key="1">
    <citation type="submission" date="2010-11" db="EMBL/GenBank/DDBJ databases">
        <title>The complete sequence of plasmid of Oceanithermus profundus DSM 14977.</title>
        <authorList>
            <consortium name="US DOE Joint Genome Institute (JGI-PGF)"/>
            <person name="Lucas S."/>
            <person name="Copeland A."/>
            <person name="Lapidus A."/>
            <person name="Bruce D."/>
            <person name="Goodwin L."/>
            <person name="Pitluck S."/>
            <person name="Kyrpides N."/>
            <person name="Mavromatis K."/>
            <person name="Pagani I."/>
            <person name="Ivanova N."/>
            <person name="Zhang X."/>
            <person name="Brettin T."/>
            <person name="Detter J.C."/>
            <person name="Tapia R."/>
            <person name="Han C."/>
            <person name="Land M."/>
            <person name="Hauser L."/>
            <person name="Markowitz V."/>
            <person name="Cheng J.-F."/>
            <person name="Hugenholtz P."/>
            <person name="Woyke T."/>
            <person name="Wu D."/>
            <person name="Tindall B."/>
            <person name="Faehnrich R."/>
            <person name="Brambilla E."/>
            <person name="Klenk H.-P."/>
            <person name="Eisen J.A."/>
        </authorList>
    </citation>
    <scope>NUCLEOTIDE SEQUENCE [LARGE SCALE GENOMIC DNA]</scope>
    <source>
        <strain evidence="2">DSM 14977 / NBRC 100410 / VKM B-2274 / 506</strain>
        <plasmid evidence="2">Plasmid pOCEPR01</plasmid>
    </source>
</reference>
<gene>
    <name evidence="1" type="ordered locus">Ocepr_2283</name>
</gene>
<dbReference type="Proteomes" id="UP000008722">
    <property type="component" value="Plasmid pOCEPR01"/>
</dbReference>
<proteinExistence type="predicted"/>
<evidence type="ECO:0000313" key="1">
    <source>
        <dbReference type="EMBL" id="ADR37731.1"/>
    </source>
</evidence>
<dbReference type="AlphaFoldDB" id="E4UAU6"/>
<protein>
    <submittedName>
        <fullName evidence="1">ATP synthase H subunit</fullName>
    </submittedName>
</protein>
<evidence type="ECO:0000313" key="2">
    <source>
        <dbReference type="Proteomes" id="UP000008722"/>
    </source>
</evidence>
<organism evidence="1 2">
    <name type="scientific">Oceanithermus profundus (strain DSM 14977 / NBRC 100410 / VKM B-2274 / 506)</name>
    <dbReference type="NCBI Taxonomy" id="670487"/>
    <lineage>
        <taxon>Bacteria</taxon>
        <taxon>Thermotogati</taxon>
        <taxon>Deinococcota</taxon>
        <taxon>Deinococci</taxon>
        <taxon>Thermales</taxon>
        <taxon>Thermaceae</taxon>
        <taxon>Oceanithermus</taxon>
    </lineage>
</organism>
<name>E4UAU6_OCEP5</name>
<dbReference type="KEGG" id="opr:Ocepr_2283"/>
<dbReference type="EMBL" id="CP002362">
    <property type="protein sequence ID" value="ADR37731.1"/>
    <property type="molecule type" value="Genomic_DNA"/>
</dbReference>
<dbReference type="HOGENOM" id="CLU_2437925_0_0_0"/>
<geneLocation type="plasmid" evidence="1 2">
    <name>pOCEPR01</name>
</geneLocation>
<reference evidence="1 2" key="2">
    <citation type="journal article" date="2011" name="Stand. Genomic Sci.">
        <title>Complete genome sequence of Oceanithermus profundus type strain (506).</title>
        <authorList>
            <person name="Pati A."/>
            <person name="Zhang X."/>
            <person name="Lapidus A."/>
            <person name="Nolan M."/>
            <person name="Lucas S."/>
            <person name="Del Rio T.G."/>
            <person name="Tice H."/>
            <person name="Cheng J.F."/>
            <person name="Tapia R."/>
            <person name="Han C."/>
            <person name="Goodwin L."/>
            <person name="Pitluck S."/>
            <person name="Liolios K."/>
            <person name="Pagani I."/>
            <person name="Ivanova N."/>
            <person name="Mavromatis K."/>
            <person name="Chen A."/>
            <person name="Palaniappan K."/>
            <person name="Hauser L."/>
            <person name="Jeffries C.D."/>
            <person name="Brambilla E.M."/>
            <person name="Rohl A."/>
            <person name="Mwirichia R."/>
            <person name="Rohde M."/>
            <person name="Tindall B.J."/>
            <person name="Sikorski J."/>
            <person name="Wirth R."/>
            <person name="Goker M."/>
            <person name="Woyke T."/>
            <person name="Detter J.C."/>
            <person name="Bristow J."/>
            <person name="Eisen J.A."/>
            <person name="Markowitz V."/>
            <person name="Hugenholtz P."/>
            <person name="Kyrpides N.C."/>
            <person name="Klenk H.P."/>
            <person name="Land M."/>
        </authorList>
    </citation>
    <scope>NUCLEOTIDE SEQUENCE [LARGE SCALE GENOMIC DNA]</scope>
    <source>
        <strain evidence="2">DSM 14977 / NBRC 100410 / VKM B-2274 / 506</strain>
        <plasmid evidence="2">Plasmid pOCEPR01</plasmid>
    </source>
</reference>
<keyword evidence="1" id="KW-0614">Plasmid</keyword>
<accession>E4UAU6</accession>